<evidence type="ECO:0000313" key="9">
    <source>
        <dbReference type="EMBL" id="DAZ97584.1"/>
    </source>
</evidence>
<dbReference type="PANTHER" id="PTHR31585:SF5">
    <property type="entry name" value="RNA-BINDING S4 DOMAIN-CONTAINING PROTEIN"/>
    <property type="match status" value="1"/>
</dbReference>
<feature type="transmembrane region" description="Helical" evidence="8">
    <location>
        <begin position="371"/>
        <end position="395"/>
    </location>
</feature>
<keyword evidence="5 8" id="KW-1133">Transmembrane helix</keyword>
<dbReference type="GO" id="GO:0016020">
    <property type="term" value="C:membrane"/>
    <property type="evidence" value="ECO:0007669"/>
    <property type="project" value="UniProtKB-SubCell"/>
</dbReference>
<feature type="transmembrane region" description="Helical" evidence="8">
    <location>
        <begin position="479"/>
        <end position="501"/>
    </location>
</feature>
<keyword evidence="4 8" id="KW-0812">Transmembrane</keyword>
<feature type="transmembrane region" description="Helical" evidence="8">
    <location>
        <begin position="121"/>
        <end position="139"/>
    </location>
</feature>
<dbReference type="Pfam" id="PF03092">
    <property type="entry name" value="BT1"/>
    <property type="match status" value="1"/>
</dbReference>
<feature type="transmembrane region" description="Helical" evidence="8">
    <location>
        <begin position="342"/>
        <end position="359"/>
    </location>
</feature>
<accession>A0AAV2YVZ8</accession>
<evidence type="ECO:0000256" key="4">
    <source>
        <dbReference type="ARBA" id="ARBA00022692"/>
    </source>
</evidence>
<reference evidence="9" key="2">
    <citation type="journal article" date="2023" name="Microbiol Resour">
        <title>Decontamination and Annotation of the Draft Genome Sequence of the Oomycete Lagenidium giganteum ARSEF 373.</title>
        <authorList>
            <person name="Morgan W.R."/>
            <person name="Tartar A."/>
        </authorList>
    </citation>
    <scope>NUCLEOTIDE SEQUENCE</scope>
    <source>
        <strain evidence="9">ARSEF 373</strain>
    </source>
</reference>
<evidence type="ECO:0000256" key="1">
    <source>
        <dbReference type="ARBA" id="ARBA00004141"/>
    </source>
</evidence>
<feature type="region of interest" description="Disordered" evidence="7">
    <location>
        <begin position="1"/>
        <end position="44"/>
    </location>
</feature>
<feature type="compositionally biased region" description="Polar residues" evidence="7">
    <location>
        <begin position="1"/>
        <end position="40"/>
    </location>
</feature>
<feature type="transmembrane region" description="Helical" evidence="8">
    <location>
        <begin position="146"/>
        <end position="169"/>
    </location>
</feature>
<feature type="transmembrane region" description="Helical" evidence="8">
    <location>
        <begin position="181"/>
        <end position="200"/>
    </location>
</feature>
<evidence type="ECO:0000256" key="6">
    <source>
        <dbReference type="ARBA" id="ARBA00023136"/>
    </source>
</evidence>
<feature type="transmembrane region" description="Helical" evidence="8">
    <location>
        <begin position="260"/>
        <end position="278"/>
    </location>
</feature>
<dbReference type="PANTHER" id="PTHR31585">
    <property type="entry name" value="FOLATE-BIOPTERIN TRANSPORTER 1, CHLOROPLASTIC"/>
    <property type="match status" value="1"/>
</dbReference>
<dbReference type="SUPFAM" id="SSF103473">
    <property type="entry name" value="MFS general substrate transporter"/>
    <property type="match status" value="1"/>
</dbReference>
<keyword evidence="6 8" id="KW-0472">Membrane</keyword>
<keyword evidence="10" id="KW-1185">Reference proteome</keyword>
<protein>
    <recommendedName>
        <fullName evidence="11">Transmembrane protein</fullName>
    </recommendedName>
</protein>
<feature type="transmembrane region" description="Helical" evidence="8">
    <location>
        <begin position="522"/>
        <end position="545"/>
    </location>
</feature>
<feature type="transmembrane region" description="Helical" evidence="8">
    <location>
        <begin position="79"/>
        <end position="101"/>
    </location>
</feature>
<evidence type="ECO:0000256" key="8">
    <source>
        <dbReference type="SAM" id="Phobius"/>
    </source>
</evidence>
<evidence type="ECO:0000313" key="10">
    <source>
        <dbReference type="Proteomes" id="UP001146120"/>
    </source>
</evidence>
<proteinExistence type="inferred from homology"/>
<comment type="caution">
    <text evidence="9">The sequence shown here is derived from an EMBL/GenBank/DDBJ whole genome shotgun (WGS) entry which is preliminary data.</text>
</comment>
<gene>
    <name evidence="9" type="ORF">N0F65_005556</name>
</gene>
<dbReference type="InterPro" id="IPR039309">
    <property type="entry name" value="BT1"/>
</dbReference>
<sequence>MLSKPSPSTQHLPKVSFSTLSSPATTGSNIKTQSRQPTETESQEHARFVAGDQFYNYEIYGSLRPGGPVAFFSRECAGLVAAIFSSMFSFGGFQFVLLPMVGKDLHLSKQELLALQRLVDVPMSLSILIGMLSDCYPILGLRRKAYTIVGLALNAVSVLTIAGICAYFESQDHIAAGFKPLVILLTLCTSAGCMFTYLCTHTRLIELSQREPLCERGAIQATYLMFRRFTQLVGAIYVYAAMGPLANGQSPVGLSLAQSLIILVLISVAPLPIILRLWHEDTYSLSSTMRVRASIFWRIMQQKAVWRIMAFIGFFTFFLAIRFNDSANVVRSWAGATNDNPLIVRAVTDLIMLLTMLVWRQFFVNTLWRRFFAWCPVLAIVPLLAMGGCICFDVMRNRYFYRVMMGLISVSDGIAFLDNIVPLTEIIQEGSEGATVGLVLTLQRVIAIFVSTSSSYAFAGERFYDAAEVADDTAHARSQVFVSLLINCVIMAVSFVGLAFLPCQKLDAQQLRMYGGFAKSAGICVVALSAIVFLYSVVINVMAFIPSTACLRIAGGSGCA</sequence>
<comment type="similarity">
    <text evidence="2">Belongs to the major facilitator superfamily. Folate-biopterin transporter (TC 2.A.71) family.</text>
</comment>
<dbReference type="EMBL" id="DAKRPA010000131">
    <property type="protein sequence ID" value="DAZ97584.1"/>
    <property type="molecule type" value="Genomic_DNA"/>
</dbReference>
<feature type="transmembrane region" description="Helical" evidence="8">
    <location>
        <begin position="304"/>
        <end position="322"/>
    </location>
</feature>
<name>A0AAV2YVZ8_9STRA</name>
<reference evidence="9" key="1">
    <citation type="submission" date="2022-11" db="EMBL/GenBank/DDBJ databases">
        <authorList>
            <person name="Morgan W.R."/>
            <person name="Tartar A."/>
        </authorList>
    </citation>
    <scope>NUCLEOTIDE SEQUENCE</scope>
    <source>
        <strain evidence="9">ARSEF 373</strain>
    </source>
</reference>
<evidence type="ECO:0000256" key="7">
    <source>
        <dbReference type="SAM" id="MobiDB-lite"/>
    </source>
</evidence>
<dbReference type="InterPro" id="IPR036259">
    <property type="entry name" value="MFS_trans_sf"/>
</dbReference>
<evidence type="ECO:0008006" key="11">
    <source>
        <dbReference type="Google" id="ProtNLM"/>
    </source>
</evidence>
<dbReference type="Proteomes" id="UP001146120">
    <property type="component" value="Unassembled WGS sequence"/>
</dbReference>
<dbReference type="AlphaFoldDB" id="A0AAV2YVZ8"/>
<feature type="transmembrane region" description="Helical" evidence="8">
    <location>
        <begin position="221"/>
        <end position="240"/>
    </location>
</feature>
<organism evidence="9 10">
    <name type="scientific">Lagenidium giganteum</name>
    <dbReference type="NCBI Taxonomy" id="4803"/>
    <lineage>
        <taxon>Eukaryota</taxon>
        <taxon>Sar</taxon>
        <taxon>Stramenopiles</taxon>
        <taxon>Oomycota</taxon>
        <taxon>Peronosporomycetes</taxon>
        <taxon>Pythiales</taxon>
        <taxon>Pythiaceae</taxon>
    </lineage>
</organism>
<evidence type="ECO:0000256" key="3">
    <source>
        <dbReference type="ARBA" id="ARBA00022448"/>
    </source>
</evidence>
<evidence type="ECO:0000256" key="5">
    <source>
        <dbReference type="ARBA" id="ARBA00022989"/>
    </source>
</evidence>
<evidence type="ECO:0000256" key="2">
    <source>
        <dbReference type="ARBA" id="ARBA00007015"/>
    </source>
</evidence>
<keyword evidence="3" id="KW-0813">Transport</keyword>
<comment type="subcellular location">
    <subcellularLocation>
        <location evidence="1">Membrane</location>
        <topology evidence="1">Multi-pass membrane protein</topology>
    </subcellularLocation>
</comment>